<dbReference type="InterPro" id="IPR036291">
    <property type="entry name" value="NAD(P)-bd_dom_sf"/>
</dbReference>
<keyword evidence="4" id="KW-1185">Reference proteome</keyword>
<evidence type="ECO:0000256" key="1">
    <source>
        <dbReference type="ARBA" id="ARBA00006484"/>
    </source>
</evidence>
<evidence type="ECO:0000256" key="2">
    <source>
        <dbReference type="ARBA" id="ARBA00023002"/>
    </source>
</evidence>
<dbReference type="InterPro" id="IPR002347">
    <property type="entry name" value="SDR_fam"/>
</dbReference>
<dbReference type="RefSeq" id="WP_308715068.1">
    <property type="nucleotide sequence ID" value="NZ_JAVHUY010000025.1"/>
</dbReference>
<proteinExistence type="inferred from homology"/>
<dbReference type="PROSITE" id="PS00061">
    <property type="entry name" value="ADH_SHORT"/>
    <property type="match status" value="1"/>
</dbReference>
<organism evidence="3 4">
    <name type="scientific">Phytohabitans maris</name>
    <dbReference type="NCBI Taxonomy" id="3071409"/>
    <lineage>
        <taxon>Bacteria</taxon>
        <taxon>Bacillati</taxon>
        <taxon>Actinomycetota</taxon>
        <taxon>Actinomycetes</taxon>
        <taxon>Micromonosporales</taxon>
        <taxon>Micromonosporaceae</taxon>
    </lineage>
</organism>
<dbReference type="PRINTS" id="PR00081">
    <property type="entry name" value="GDHRDH"/>
</dbReference>
<sequence>MVERRYEGRVALVTGAASGIGRAVALRLAAEGAWVLGCDVDADALAETGKLIADAGGQSTMAVADVSAQADVDRIVGLLPDGRIDLLANVAGIMDFFLPVTEVDDATWERVMAVNVTGPMRLSRAVLPLMRAAGGGAIVNVSSIGGLTGAVAGTAYVTSKHALVGMTRSIAALYGADGIRANAVCPGGVATNIGRSAVPKVAWAYERLEKAFARTTRTAQPDEIATLVCWLGSDEAVNVNGAVVASDGGFTA</sequence>
<dbReference type="InterPro" id="IPR051122">
    <property type="entry name" value="SDR_DHRS6-like"/>
</dbReference>
<name>A0ABU0ZN41_9ACTN</name>
<accession>A0ABU0ZN41</accession>
<reference evidence="3 4" key="1">
    <citation type="submission" date="2023-08" db="EMBL/GenBank/DDBJ databases">
        <title>Phytohabitans sansha sp. nov., isolated from marine sediment.</title>
        <authorList>
            <person name="Zhao Y."/>
            <person name="Yi K."/>
        </authorList>
    </citation>
    <scope>NUCLEOTIDE SEQUENCE [LARGE SCALE GENOMIC DNA]</scope>
    <source>
        <strain evidence="3 4">ZYX-F-186</strain>
    </source>
</reference>
<keyword evidence="2" id="KW-0560">Oxidoreductase</keyword>
<protein>
    <submittedName>
        <fullName evidence="3">SDR family oxidoreductase</fullName>
    </submittedName>
</protein>
<dbReference type="EMBL" id="JAVHUY010000025">
    <property type="protein sequence ID" value="MDQ7907794.1"/>
    <property type="molecule type" value="Genomic_DNA"/>
</dbReference>
<comment type="similarity">
    <text evidence="1">Belongs to the short-chain dehydrogenases/reductases (SDR) family.</text>
</comment>
<evidence type="ECO:0000313" key="3">
    <source>
        <dbReference type="EMBL" id="MDQ7907794.1"/>
    </source>
</evidence>
<dbReference type="Pfam" id="PF13561">
    <property type="entry name" value="adh_short_C2"/>
    <property type="match status" value="1"/>
</dbReference>
<dbReference type="CDD" id="cd05233">
    <property type="entry name" value="SDR_c"/>
    <property type="match status" value="1"/>
</dbReference>
<dbReference type="Gene3D" id="3.40.50.720">
    <property type="entry name" value="NAD(P)-binding Rossmann-like Domain"/>
    <property type="match status" value="1"/>
</dbReference>
<dbReference type="PRINTS" id="PR00080">
    <property type="entry name" value="SDRFAMILY"/>
</dbReference>
<evidence type="ECO:0000313" key="4">
    <source>
        <dbReference type="Proteomes" id="UP001230908"/>
    </source>
</evidence>
<dbReference type="SUPFAM" id="SSF51735">
    <property type="entry name" value="NAD(P)-binding Rossmann-fold domains"/>
    <property type="match status" value="1"/>
</dbReference>
<dbReference type="Proteomes" id="UP001230908">
    <property type="component" value="Unassembled WGS sequence"/>
</dbReference>
<gene>
    <name evidence="3" type="ORF">RB614_25050</name>
</gene>
<dbReference type="InterPro" id="IPR020904">
    <property type="entry name" value="Sc_DH/Rdtase_CS"/>
</dbReference>
<dbReference type="PANTHER" id="PTHR43477:SF1">
    <property type="entry name" value="DIHYDROANTICAPSIN 7-DEHYDROGENASE"/>
    <property type="match status" value="1"/>
</dbReference>
<dbReference type="PANTHER" id="PTHR43477">
    <property type="entry name" value="DIHYDROANTICAPSIN 7-DEHYDROGENASE"/>
    <property type="match status" value="1"/>
</dbReference>
<comment type="caution">
    <text evidence="3">The sequence shown here is derived from an EMBL/GenBank/DDBJ whole genome shotgun (WGS) entry which is preliminary data.</text>
</comment>